<dbReference type="PANTHER" id="PTHR11739:SF23">
    <property type="entry name" value="CITRATE SYNTHASE 2-RELATED"/>
    <property type="match status" value="1"/>
</dbReference>
<organism evidence="8 9">
    <name type="scientific">Ilumatobacter fluminis</name>
    <dbReference type="NCBI Taxonomy" id="467091"/>
    <lineage>
        <taxon>Bacteria</taxon>
        <taxon>Bacillati</taxon>
        <taxon>Actinomycetota</taxon>
        <taxon>Acidimicrobiia</taxon>
        <taxon>Acidimicrobiales</taxon>
        <taxon>Ilumatobacteraceae</taxon>
        <taxon>Ilumatobacter</taxon>
    </lineage>
</organism>
<dbReference type="PRINTS" id="PR00143">
    <property type="entry name" value="CITRTSNTHASE"/>
</dbReference>
<dbReference type="UniPathway" id="UPA00223"/>
<evidence type="ECO:0000256" key="1">
    <source>
        <dbReference type="ARBA" id="ARBA00005163"/>
    </source>
</evidence>
<evidence type="ECO:0000256" key="2">
    <source>
        <dbReference type="ARBA" id="ARBA00010566"/>
    </source>
</evidence>
<dbReference type="InterPro" id="IPR002020">
    <property type="entry name" value="Citrate_synthase"/>
</dbReference>
<dbReference type="GO" id="GO:0036440">
    <property type="term" value="F:citrate synthase activity"/>
    <property type="evidence" value="ECO:0007669"/>
    <property type="project" value="UniProtKB-EC"/>
</dbReference>
<dbReference type="PIRSF" id="PIRSF001369">
    <property type="entry name" value="Citrate_synth"/>
    <property type="match status" value="1"/>
</dbReference>
<comment type="caution">
    <text evidence="8">The sequence shown here is derived from an EMBL/GenBank/DDBJ whole genome shotgun (WGS) entry which is preliminary data.</text>
</comment>
<dbReference type="GO" id="GO:0006099">
    <property type="term" value="P:tricarboxylic acid cycle"/>
    <property type="evidence" value="ECO:0007669"/>
    <property type="project" value="UniProtKB-UniPathway"/>
</dbReference>
<comment type="pathway">
    <text evidence="1">Carbohydrate metabolism; tricarboxylic acid cycle.</text>
</comment>
<comment type="catalytic activity">
    <reaction evidence="4">
        <text>oxaloacetate + acetyl-CoA + H2O = citrate + CoA + H(+)</text>
        <dbReference type="Rhea" id="RHEA:16845"/>
        <dbReference type="ChEBI" id="CHEBI:15377"/>
        <dbReference type="ChEBI" id="CHEBI:15378"/>
        <dbReference type="ChEBI" id="CHEBI:16452"/>
        <dbReference type="ChEBI" id="CHEBI:16947"/>
        <dbReference type="ChEBI" id="CHEBI:57287"/>
        <dbReference type="ChEBI" id="CHEBI:57288"/>
        <dbReference type="EC" id="2.3.3.16"/>
    </reaction>
</comment>
<evidence type="ECO:0000313" key="9">
    <source>
        <dbReference type="Proteomes" id="UP000294558"/>
    </source>
</evidence>
<evidence type="ECO:0000313" key="8">
    <source>
        <dbReference type="EMBL" id="TDT17905.1"/>
    </source>
</evidence>
<name>A0A4R7I371_9ACTN</name>
<keyword evidence="3 5" id="KW-0808">Transferase</keyword>
<accession>A0A4R7I371</accession>
<dbReference type="EMBL" id="SOAU01000001">
    <property type="protein sequence ID" value="TDT17905.1"/>
    <property type="molecule type" value="Genomic_DNA"/>
</dbReference>
<dbReference type="AlphaFoldDB" id="A0A4R7I371"/>
<dbReference type="InterPro" id="IPR036969">
    <property type="entry name" value="Citrate_synthase_sf"/>
</dbReference>
<keyword evidence="9" id="KW-1185">Reference proteome</keyword>
<evidence type="ECO:0000256" key="4">
    <source>
        <dbReference type="ARBA" id="ARBA00049288"/>
    </source>
</evidence>
<dbReference type="InterPro" id="IPR019810">
    <property type="entry name" value="Citrate_synthase_AS"/>
</dbReference>
<evidence type="ECO:0000256" key="7">
    <source>
        <dbReference type="RuleBase" id="RU003406"/>
    </source>
</evidence>
<dbReference type="Pfam" id="PF00285">
    <property type="entry name" value="Citrate_synt"/>
    <property type="match status" value="1"/>
</dbReference>
<dbReference type="Gene3D" id="1.10.580.10">
    <property type="entry name" value="Citrate Synthase, domain 1"/>
    <property type="match status" value="1"/>
</dbReference>
<gene>
    <name evidence="8" type="ORF">BDK89_3518</name>
</gene>
<dbReference type="Gene3D" id="1.10.230.10">
    <property type="entry name" value="Cytochrome P450-Terp, domain 2"/>
    <property type="match status" value="1"/>
</dbReference>
<reference evidence="8 9" key="1">
    <citation type="submission" date="2019-03" db="EMBL/GenBank/DDBJ databases">
        <title>Sequencing the genomes of 1000 actinobacteria strains.</title>
        <authorList>
            <person name="Klenk H.-P."/>
        </authorList>
    </citation>
    <scope>NUCLEOTIDE SEQUENCE [LARGE SCALE GENOMIC DNA]</scope>
    <source>
        <strain evidence="8 9">DSM 18936</strain>
    </source>
</reference>
<evidence type="ECO:0000256" key="5">
    <source>
        <dbReference type="PIRNR" id="PIRNR001369"/>
    </source>
</evidence>
<dbReference type="PANTHER" id="PTHR11739">
    <property type="entry name" value="CITRATE SYNTHASE"/>
    <property type="match status" value="1"/>
</dbReference>
<proteinExistence type="inferred from homology"/>
<comment type="similarity">
    <text evidence="2 5 7">Belongs to the citrate synthase family.</text>
</comment>
<feature type="active site" evidence="6">
    <location>
        <position position="340"/>
    </location>
</feature>
<evidence type="ECO:0000256" key="3">
    <source>
        <dbReference type="ARBA" id="ARBA00022679"/>
    </source>
</evidence>
<dbReference type="SUPFAM" id="SSF48256">
    <property type="entry name" value="Citrate synthase"/>
    <property type="match status" value="1"/>
</dbReference>
<protein>
    <recommendedName>
        <fullName evidence="5">Citrate synthase</fullName>
    </recommendedName>
</protein>
<sequence length="410" mass="43160">MIDAVNVDSINVDQSWTTTDTRGMDLIDVPAGLNGVAVADTTIGTVLGDEGFYHYRDYDAVELARTASFEDAWYLLDRGRLPDGAERDTFRADLAARRRLPAGTVPLIDVAGALPGTPLARLRTVLSAAAGPLRLQPLLDLDAADRREQALDVAAVVPSILGALYRSGAGLAAVAADPDLGHAAAYLHQVTGRQPESEHARALEQYLILTIDHGFNASTFTGRVVASTGADIVDVVCAAIGALAGPLHGGAPSRALDALDAIGTPDRAADWVRGEVAAGRRIMGFGHAVYRAPDPRSALLRDVAEALGGELVERAIAIETEILTTLAELKPDRPLPSNVEFYAGVIMETVGLPRQMFTPTFAVSRTVGWVTHALEQAATGKLIRPAARYVGPAPRRVAGVGTVRPPAPTG</sequence>
<feature type="active site" evidence="6">
    <location>
        <position position="287"/>
    </location>
</feature>
<evidence type="ECO:0000256" key="6">
    <source>
        <dbReference type="PIRSR" id="PIRSR001369-1"/>
    </source>
</evidence>
<dbReference type="GO" id="GO:0005975">
    <property type="term" value="P:carbohydrate metabolic process"/>
    <property type="evidence" value="ECO:0007669"/>
    <property type="project" value="TreeGrafter"/>
</dbReference>
<dbReference type="Proteomes" id="UP000294558">
    <property type="component" value="Unassembled WGS sequence"/>
</dbReference>
<dbReference type="PROSITE" id="PS00480">
    <property type="entry name" value="CITRATE_SYNTHASE"/>
    <property type="match status" value="1"/>
</dbReference>
<dbReference type="GO" id="GO:0005829">
    <property type="term" value="C:cytosol"/>
    <property type="evidence" value="ECO:0007669"/>
    <property type="project" value="TreeGrafter"/>
</dbReference>
<dbReference type="InterPro" id="IPR016143">
    <property type="entry name" value="Citrate_synth-like_sm_a-sub"/>
</dbReference>
<dbReference type="InterPro" id="IPR024176">
    <property type="entry name" value="Citrate_synthase_bac-typ"/>
</dbReference>
<dbReference type="InterPro" id="IPR016142">
    <property type="entry name" value="Citrate_synth-like_lrg_a-sub"/>
</dbReference>